<dbReference type="InterPro" id="IPR010730">
    <property type="entry name" value="HET"/>
</dbReference>
<evidence type="ECO:0000313" key="2">
    <source>
        <dbReference type="EMBL" id="KAF4617836.1"/>
    </source>
</evidence>
<evidence type="ECO:0000313" key="3">
    <source>
        <dbReference type="Proteomes" id="UP000521872"/>
    </source>
</evidence>
<dbReference type="Pfam" id="PF06985">
    <property type="entry name" value="HET"/>
    <property type="match status" value="1"/>
</dbReference>
<organism evidence="2 3">
    <name type="scientific">Agrocybe pediades</name>
    <dbReference type="NCBI Taxonomy" id="84607"/>
    <lineage>
        <taxon>Eukaryota</taxon>
        <taxon>Fungi</taxon>
        <taxon>Dikarya</taxon>
        <taxon>Basidiomycota</taxon>
        <taxon>Agaricomycotina</taxon>
        <taxon>Agaricomycetes</taxon>
        <taxon>Agaricomycetidae</taxon>
        <taxon>Agaricales</taxon>
        <taxon>Agaricineae</taxon>
        <taxon>Strophariaceae</taxon>
        <taxon>Agrocybe</taxon>
    </lineage>
</organism>
<comment type="caution">
    <text evidence="2">The sequence shown here is derived from an EMBL/GenBank/DDBJ whole genome shotgun (WGS) entry which is preliminary data.</text>
</comment>
<reference evidence="2 3" key="1">
    <citation type="submission" date="2019-12" db="EMBL/GenBank/DDBJ databases">
        <authorList>
            <person name="Floudas D."/>
            <person name="Bentzer J."/>
            <person name="Ahren D."/>
            <person name="Johansson T."/>
            <person name="Persson P."/>
            <person name="Tunlid A."/>
        </authorList>
    </citation>
    <scope>NUCLEOTIDE SEQUENCE [LARGE SCALE GENOMIC DNA]</scope>
    <source>
        <strain evidence="2 3">CBS 102.39</strain>
    </source>
</reference>
<gene>
    <name evidence="2" type="ORF">D9613_005700</name>
</gene>
<dbReference type="Proteomes" id="UP000521872">
    <property type="component" value="Unassembled WGS sequence"/>
</dbReference>
<evidence type="ECO:0000259" key="1">
    <source>
        <dbReference type="Pfam" id="PF06985"/>
    </source>
</evidence>
<feature type="domain" description="Heterokaryon incompatibility" evidence="1">
    <location>
        <begin position="214"/>
        <end position="385"/>
    </location>
</feature>
<protein>
    <recommendedName>
        <fullName evidence="1">Heterokaryon incompatibility domain-containing protein</fullName>
    </recommendedName>
</protein>
<dbReference type="EMBL" id="JAACJL010000030">
    <property type="protein sequence ID" value="KAF4617836.1"/>
    <property type="molecule type" value="Genomic_DNA"/>
</dbReference>
<proteinExistence type="predicted"/>
<dbReference type="AlphaFoldDB" id="A0A8H4QV85"/>
<sequence length="697" mass="80021">MGLCDICRGIGFDNAVMPPFPREYRLPGLPDDDEDDDELFYVELKEGYSPPIIFGYSHYQSLHDLKDSAYDDDDPCGLCLLIYQEFHERWKAMKDPLSKWRFFITSREHNQQGFQVWTDWHHGRMLRVGAFGYAAKNDDGSSFSKSYRGRMVSRYASSDACWDVAENWIDKCDEKHDNCPPGPGDVELPTRLIYVGKDDSDLKIVETGTKSGSYVALSYSWGHQPKNGFSYRLTEANHDEYNSSIDIDSTGLKSAKTIMEAIKITRKLGKKYLWVDALCIEQAPHPDDPATDDFHSEAPKMAQYYSNAYLTISAAASKTSSDGVYNDRNDYIPDSHYTFTHHNDDKGISGKMIVYPLPLDKENILNAYIGLEGERIVSRAWTLQERVLSSRTLFYASDQMYWECNEYFACENGAVRFKGRMNTVDKNTRQIDIWDSGRKQDPKELWATHVESYSTREMYRPSDKLVAIGGLASMFAKVFKDKYLAGLWEKTVIADLWWKPTNPFMKWSDAEDWSPNSGEYRAPSWSWAAFNFDDDFKEEGGIAPTADNRAIDAEEVAVYKGNTIKVAKGSNSFGTVESGELQLNVPVLHLRLDQDRTHLSRGEFAFTWKKRELHYKAELDFEFDSVDDVDDLEIQAAVLSRTTDDGTYLCVLITPVSDTSNYPDYYRRLGTMWIRESDLGRHAPDFEGHWWYLENFV</sequence>
<accession>A0A8H4QV85</accession>
<keyword evidence="3" id="KW-1185">Reference proteome</keyword>
<name>A0A8H4QV85_9AGAR</name>
<dbReference type="PANTHER" id="PTHR33112">
    <property type="entry name" value="DOMAIN PROTEIN, PUTATIVE-RELATED"/>
    <property type="match status" value="1"/>
</dbReference>
<dbReference type="PANTHER" id="PTHR33112:SF16">
    <property type="entry name" value="HETEROKARYON INCOMPATIBILITY DOMAIN-CONTAINING PROTEIN"/>
    <property type="match status" value="1"/>
</dbReference>